<accession>A0A0C2VQK3</accession>
<evidence type="ECO:0000313" key="3">
    <source>
        <dbReference type="Proteomes" id="UP000031972"/>
    </source>
</evidence>
<feature type="transmembrane region" description="Helical" evidence="1">
    <location>
        <begin position="33"/>
        <end position="51"/>
    </location>
</feature>
<dbReference type="EMBL" id="JXRR01000008">
    <property type="protein sequence ID" value="KIL51192.1"/>
    <property type="molecule type" value="Genomic_DNA"/>
</dbReference>
<dbReference type="PATRIC" id="fig|220754.4.peg.1092"/>
<comment type="caution">
    <text evidence="2">The sequence shown here is derived from an EMBL/GenBank/DDBJ whole genome shotgun (WGS) entry which is preliminary data.</text>
</comment>
<dbReference type="OrthoDB" id="2427324at2"/>
<proteinExistence type="predicted"/>
<dbReference type="AlphaFoldDB" id="A0A0C2VQK3"/>
<sequence>MTYTAKPQNWTVALIFFFTCVPLFFIIENQAGQVFWLYIVLLGAILLLGLLRFRISVEPHSLHYSILLLSAKLYQVSIPPEKIKRLSFCRFGWTSKGVIIGLQKGFSIRIVRFSDDAIQALDAFARDHQLPIQKTDEYRSLEK</sequence>
<evidence type="ECO:0000313" key="2">
    <source>
        <dbReference type="EMBL" id="KIL51192.1"/>
    </source>
</evidence>
<name>A0A0C2VQK3_9BACL</name>
<dbReference type="Proteomes" id="UP000031972">
    <property type="component" value="Unassembled WGS sequence"/>
</dbReference>
<evidence type="ECO:0000256" key="1">
    <source>
        <dbReference type="SAM" id="Phobius"/>
    </source>
</evidence>
<organism evidence="2 3">
    <name type="scientific">Jeotgalibacillus campisalis</name>
    <dbReference type="NCBI Taxonomy" id="220754"/>
    <lineage>
        <taxon>Bacteria</taxon>
        <taxon>Bacillati</taxon>
        <taxon>Bacillota</taxon>
        <taxon>Bacilli</taxon>
        <taxon>Bacillales</taxon>
        <taxon>Caryophanaceae</taxon>
        <taxon>Jeotgalibacillus</taxon>
    </lineage>
</organism>
<keyword evidence="1" id="KW-0812">Transmembrane</keyword>
<dbReference type="RefSeq" id="WP_041055680.1">
    <property type="nucleotide sequence ID" value="NZ_JXRR01000008.1"/>
</dbReference>
<protein>
    <submittedName>
        <fullName evidence="2">Uncharacterized protein</fullName>
    </submittedName>
</protein>
<gene>
    <name evidence="2" type="ORF">KR50_10730</name>
</gene>
<keyword evidence="3" id="KW-1185">Reference proteome</keyword>
<feature type="transmembrane region" description="Helical" evidence="1">
    <location>
        <begin position="9"/>
        <end position="27"/>
    </location>
</feature>
<keyword evidence="1" id="KW-1133">Transmembrane helix</keyword>
<keyword evidence="1" id="KW-0472">Membrane</keyword>
<reference evidence="2 3" key="1">
    <citation type="submission" date="2015-01" db="EMBL/GenBank/DDBJ databases">
        <title>Jeotgalibacillus campisalis genome sequencing.</title>
        <authorList>
            <person name="Goh K.M."/>
            <person name="Chan K.-G."/>
            <person name="Yaakop A.S."/>
            <person name="Ee R."/>
            <person name="Gan H.M."/>
            <person name="Chan C.S."/>
        </authorList>
    </citation>
    <scope>NUCLEOTIDE SEQUENCE [LARGE SCALE GENOMIC DNA]</scope>
    <source>
        <strain evidence="2 3">SF-57</strain>
    </source>
</reference>